<dbReference type="PROSITE" id="PS00073">
    <property type="entry name" value="ACYL_COA_DH_2"/>
    <property type="match status" value="1"/>
</dbReference>
<dbReference type="SUPFAM" id="SSF47203">
    <property type="entry name" value="Acyl-CoA dehydrogenase C-terminal domain-like"/>
    <property type="match status" value="1"/>
</dbReference>
<dbReference type="InterPro" id="IPR009100">
    <property type="entry name" value="AcylCoA_DH/oxidase_NM_dom_sf"/>
</dbReference>
<dbReference type="Gene3D" id="1.10.540.10">
    <property type="entry name" value="Acyl-CoA dehydrogenase/oxidase, N-terminal domain"/>
    <property type="match status" value="1"/>
</dbReference>
<feature type="domain" description="Acyl-CoA dehydrogenase/oxidase N-terminal" evidence="8">
    <location>
        <begin position="3"/>
        <end position="113"/>
    </location>
</feature>
<dbReference type="Proteomes" id="UP000443582">
    <property type="component" value="Unassembled WGS sequence"/>
</dbReference>
<evidence type="ECO:0000256" key="2">
    <source>
        <dbReference type="ARBA" id="ARBA00009347"/>
    </source>
</evidence>
<dbReference type="EMBL" id="QDKL01000001">
    <property type="protein sequence ID" value="RZF23287.1"/>
    <property type="molecule type" value="Genomic_DNA"/>
</dbReference>
<dbReference type="Gene3D" id="2.40.110.10">
    <property type="entry name" value="Butyryl-CoA Dehydrogenase, subunit A, domain 2"/>
    <property type="match status" value="1"/>
</dbReference>
<comment type="caution">
    <text evidence="9">The sequence shown here is derived from an EMBL/GenBank/DDBJ whole genome shotgun (WGS) entry which is preliminary data.</text>
</comment>
<evidence type="ECO:0000259" key="8">
    <source>
        <dbReference type="Pfam" id="PF02771"/>
    </source>
</evidence>
<protein>
    <submittedName>
        <fullName evidence="9">Acyl-CoA dehydrogenase</fullName>
    </submittedName>
</protein>
<feature type="domain" description="Acyl-CoA oxidase/dehydrogenase middle" evidence="7">
    <location>
        <begin position="117"/>
        <end position="211"/>
    </location>
</feature>
<dbReference type="Pfam" id="PF02771">
    <property type="entry name" value="Acyl-CoA_dh_N"/>
    <property type="match status" value="1"/>
</dbReference>
<gene>
    <name evidence="9" type="ORF">DAY19_01975</name>
</gene>
<dbReference type="SUPFAM" id="SSF56645">
    <property type="entry name" value="Acyl-CoA dehydrogenase NM domain-like"/>
    <property type="match status" value="1"/>
</dbReference>
<evidence type="ECO:0000256" key="1">
    <source>
        <dbReference type="ARBA" id="ARBA00001974"/>
    </source>
</evidence>
<dbReference type="Pfam" id="PF02770">
    <property type="entry name" value="Acyl-CoA_dh_M"/>
    <property type="match status" value="1"/>
</dbReference>
<keyword evidence="10" id="KW-1185">Reference proteome</keyword>
<dbReference type="PANTHER" id="PTHR43884:SF12">
    <property type="entry name" value="ISOVALERYL-COA DEHYDROGENASE, MITOCHONDRIAL-RELATED"/>
    <property type="match status" value="1"/>
</dbReference>
<dbReference type="InterPro" id="IPR006089">
    <property type="entry name" value="Acyl-CoA_DH_CS"/>
</dbReference>
<dbReference type="InterPro" id="IPR036250">
    <property type="entry name" value="AcylCo_DH-like_C"/>
</dbReference>
<keyword evidence="4 5" id="KW-0274">FAD</keyword>
<dbReference type="InterPro" id="IPR037069">
    <property type="entry name" value="AcylCoA_DH/ox_N_sf"/>
</dbReference>
<evidence type="ECO:0000259" key="6">
    <source>
        <dbReference type="Pfam" id="PF00441"/>
    </source>
</evidence>
<reference evidence="10" key="1">
    <citation type="journal article" date="2019" name="Int. J. Syst. Evol. Microbiol.">
        <title>Halobacteriovorax valvorus sp. nov., a novel prokaryotic predator isolated from coastal seawater of China.</title>
        <authorList>
            <person name="Chen M.-X."/>
        </authorList>
    </citation>
    <scope>NUCLEOTIDE SEQUENCE [LARGE SCALE GENOMIC DNA]</scope>
    <source>
        <strain evidence="10">BL9</strain>
    </source>
</reference>
<organism evidence="9 10">
    <name type="scientific">Halobacteriovorax vibrionivorans</name>
    <dbReference type="NCBI Taxonomy" id="2152716"/>
    <lineage>
        <taxon>Bacteria</taxon>
        <taxon>Pseudomonadati</taxon>
        <taxon>Bdellovibrionota</taxon>
        <taxon>Bacteriovoracia</taxon>
        <taxon>Bacteriovoracales</taxon>
        <taxon>Halobacteriovoraceae</taxon>
        <taxon>Halobacteriovorax</taxon>
    </lineage>
</organism>
<dbReference type="PANTHER" id="PTHR43884">
    <property type="entry name" value="ACYL-COA DEHYDROGENASE"/>
    <property type="match status" value="1"/>
</dbReference>
<dbReference type="InterPro" id="IPR006091">
    <property type="entry name" value="Acyl-CoA_Oxase/DH_mid-dom"/>
</dbReference>
<comment type="cofactor">
    <cofactor evidence="1 5">
        <name>FAD</name>
        <dbReference type="ChEBI" id="CHEBI:57692"/>
    </cofactor>
</comment>
<keyword evidence="5" id="KW-0560">Oxidoreductase</keyword>
<accession>A0ABY0IQ39</accession>
<evidence type="ECO:0000256" key="3">
    <source>
        <dbReference type="ARBA" id="ARBA00022630"/>
    </source>
</evidence>
<proteinExistence type="inferred from homology"/>
<dbReference type="InterPro" id="IPR046373">
    <property type="entry name" value="Acyl-CoA_Oxase/DH_mid-dom_sf"/>
</dbReference>
<dbReference type="InterPro" id="IPR013786">
    <property type="entry name" value="AcylCoA_DH/ox_N"/>
</dbReference>
<comment type="similarity">
    <text evidence="2 5">Belongs to the acyl-CoA dehydrogenase family.</text>
</comment>
<keyword evidence="3 5" id="KW-0285">Flavoprotein</keyword>
<dbReference type="PROSITE" id="PS00072">
    <property type="entry name" value="ACYL_COA_DH_1"/>
    <property type="match status" value="1"/>
</dbReference>
<dbReference type="PIRSF" id="PIRSF016578">
    <property type="entry name" value="HsaA"/>
    <property type="match status" value="1"/>
</dbReference>
<evidence type="ECO:0000256" key="5">
    <source>
        <dbReference type="RuleBase" id="RU362125"/>
    </source>
</evidence>
<evidence type="ECO:0000259" key="7">
    <source>
        <dbReference type="Pfam" id="PF02770"/>
    </source>
</evidence>
<sequence>MNDMQKEIVEGLKRFRLEKIEPLMEHDDFEGKFRMEIFNELGELGFTGMTASEEYGGLDLPCQDYSYALEEIAKSSVAYAVTISVSSMVQTIINTFGNKEQKEKYLPPLTSGQAIGAFALSESGAGSDAASLKTTAKKVEGGYILNGSKLWITSGGIAKTYVVMARTGGEGAKGVSAFIVEDGTEGFTYGKKEKKMGWNISPTRELLFENCFIPEENLLQKEGEGFKVAMSGLDKGRVAIGSISVGCAGRALDEAIKYSLERQQFKQAIFDFQGLQFMMADMACDVEAARLLVQAAAKSIDDGKSNQKLASMAKMRASDTAMKVTTDAVQILGGVGYTKEYPVERFMRDAKVLQIVEGTNQIQKVVISRQLKKEYGQ</sequence>
<name>A0ABY0IQ39_9BACT</name>
<dbReference type="Pfam" id="PF00441">
    <property type="entry name" value="Acyl-CoA_dh_1"/>
    <property type="match status" value="1"/>
</dbReference>
<evidence type="ECO:0000256" key="4">
    <source>
        <dbReference type="ARBA" id="ARBA00022827"/>
    </source>
</evidence>
<evidence type="ECO:0000313" key="9">
    <source>
        <dbReference type="EMBL" id="RZF23287.1"/>
    </source>
</evidence>
<dbReference type="Gene3D" id="1.20.140.10">
    <property type="entry name" value="Butyryl-CoA Dehydrogenase, subunit A, domain 3"/>
    <property type="match status" value="1"/>
</dbReference>
<evidence type="ECO:0000313" key="10">
    <source>
        <dbReference type="Proteomes" id="UP000443582"/>
    </source>
</evidence>
<feature type="domain" description="Acyl-CoA dehydrogenase/oxidase C-terminal" evidence="6">
    <location>
        <begin position="223"/>
        <end position="371"/>
    </location>
</feature>
<dbReference type="InterPro" id="IPR009075">
    <property type="entry name" value="AcylCo_DH/oxidase_C"/>
</dbReference>